<dbReference type="AlphaFoldDB" id="A0A6V8PVF6"/>
<comment type="caution">
    <text evidence="1">The sequence shown here is derived from an EMBL/GenBank/DDBJ whole genome shotgun (WGS) entry which is preliminary data.</text>
</comment>
<proteinExistence type="predicted"/>
<sequence length="31" mass="3932">MTKKHIFWYADIEKLHLNEIKNRKWCTKQDI</sequence>
<dbReference type="Proteomes" id="UP000576480">
    <property type="component" value="Unassembled WGS sequence"/>
</dbReference>
<accession>A0A6V8PVF6</accession>
<dbReference type="EMBL" id="BLSB01000426">
    <property type="protein sequence ID" value="GFP36133.1"/>
    <property type="molecule type" value="Genomic_DNA"/>
</dbReference>
<feature type="non-terminal residue" evidence="1">
    <location>
        <position position="31"/>
    </location>
</feature>
<protein>
    <submittedName>
        <fullName evidence="1">Uncharacterized protein</fullName>
    </submittedName>
</protein>
<organism evidence="1 2">
    <name type="scientific">Candidatus Hakubella thermalkaliphila</name>
    <dbReference type="NCBI Taxonomy" id="2754717"/>
    <lineage>
        <taxon>Bacteria</taxon>
        <taxon>Bacillati</taxon>
        <taxon>Actinomycetota</taxon>
        <taxon>Actinomycetota incertae sedis</taxon>
        <taxon>Candidatus Hakubellales</taxon>
        <taxon>Candidatus Hakubellaceae</taxon>
        <taxon>Candidatus Hakubella</taxon>
    </lineage>
</organism>
<gene>
    <name evidence="1" type="ORF">HKBW3S43_01920</name>
</gene>
<name>A0A6V8PVF6_9ACTN</name>
<reference evidence="1 2" key="1">
    <citation type="journal article" date="2020" name="Front. Microbiol.">
        <title>Single-cell genomics of novel Actinobacteria with the Wood-Ljungdahl pathway discovered in a serpentinizing system.</title>
        <authorList>
            <person name="Merino N."/>
            <person name="Kawai M."/>
            <person name="Boyd E.S."/>
            <person name="Colman D.R."/>
            <person name="McGlynn S.E."/>
            <person name="Nealson K.H."/>
            <person name="Kurokawa K."/>
            <person name="Hongoh Y."/>
        </authorList>
    </citation>
    <scope>NUCLEOTIDE SEQUENCE [LARGE SCALE GENOMIC DNA]</scope>
    <source>
        <strain evidence="1 2">S43</strain>
    </source>
</reference>
<evidence type="ECO:0000313" key="1">
    <source>
        <dbReference type="EMBL" id="GFP36133.1"/>
    </source>
</evidence>
<evidence type="ECO:0000313" key="2">
    <source>
        <dbReference type="Proteomes" id="UP000576480"/>
    </source>
</evidence>